<evidence type="ECO:0000313" key="4">
    <source>
        <dbReference type="EMBL" id="SFQ55942.1"/>
    </source>
</evidence>
<reference evidence="5" key="1">
    <citation type="submission" date="2016-10" db="EMBL/GenBank/DDBJ databases">
        <authorList>
            <person name="Varghese N."/>
            <person name="Submissions S."/>
        </authorList>
    </citation>
    <scope>NUCLEOTIDE SEQUENCE [LARGE SCALE GENOMIC DNA]</scope>
    <source>
        <strain evidence="5">CGMCC 4.5579</strain>
    </source>
</reference>
<dbReference type="STRING" id="587909.SAMN05421810_109208"/>
<dbReference type="InterPro" id="IPR049450">
    <property type="entry name" value="ACOT8-like_C"/>
</dbReference>
<dbReference type="InterPro" id="IPR042171">
    <property type="entry name" value="Acyl-CoA_hotdog"/>
</dbReference>
<feature type="domain" description="Acyl-CoA thioesterase-like N-terminal HotDog" evidence="2">
    <location>
        <begin position="23"/>
        <end position="105"/>
    </location>
</feature>
<keyword evidence="5" id="KW-1185">Reference proteome</keyword>
<feature type="region of interest" description="Disordered" evidence="1">
    <location>
        <begin position="115"/>
        <end position="135"/>
    </location>
</feature>
<protein>
    <submittedName>
        <fullName evidence="4">Acyl-CoA thioesterase</fullName>
    </submittedName>
</protein>
<dbReference type="SUPFAM" id="SSF54637">
    <property type="entry name" value="Thioesterase/thiol ester dehydrase-isomerase"/>
    <property type="match status" value="1"/>
</dbReference>
<dbReference type="InterPro" id="IPR049449">
    <property type="entry name" value="TesB_ACOT8-like_N"/>
</dbReference>
<organism evidence="4 5">
    <name type="scientific">Amycolatopsis arida</name>
    <dbReference type="NCBI Taxonomy" id="587909"/>
    <lineage>
        <taxon>Bacteria</taxon>
        <taxon>Bacillati</taxon>
        <taxon>Actinomycetota</taxon>
        <taxon>Actinomycetes</taxon>
        <taxon>Pseudonocardiales</taxon>
        <taxon>Pseudonocardiaceae</taxon>
        <taxon>Amycolatopsis</taxon>
    </lineage>
</organism>
<sequence>MDAVDAFYVPLGAGRFRATEHTAGPWTPDAQHFGPPSALLARALEEVPAGREMVLGRVTVEILGPAPVAELAVRVELARPGRSVELLVAELVAGDRPVARATAWRFAASDTSEAAAGDAAPLPPPEGCPPASWPPGWHGGYLDAVEWRTVAGGTDRSGDTTVWARQRVALVDGEKPSGLQRLLTIADSASGVSARLDPGRWLLINAELTVHVHRAPVGEWIGMAAATVIGPSGVGTAHSTLHDTGGPVGAGRQALLVRTR</sequence>
<evidence type="ECO:0000313" key="5">
    <source>
        <dbReference type="Proteomes" id="UP000198727"/>
    </source>
</evidence>
<evidence type="ECO:0000256" key="1">
    <source>
        <dbReference type="SAM" id="MobiDB-lite"/>
    </source>
</evidence>
<name>A0A1I5ZHJ1_9PSEU</name>
<dbReference type="Pfam" id="PF13622">
    <property type="entry name" value="4HBT_3"/>
    <property type="match status" value="1"/>
</dbReference>
<dbReference type="OrthoDB" id="1413770at2"/>
<dbReference type="Pfam" id="PF20789">
    <property type="entry name" value="4HBT_3C"/>
    <property type="match status" value="1"/>
</dbReference>
<dbReference type="Proteomes" id="UP000198727">
    <property type="component" value="Unassembled WGS sequence"/>
</dbReference>
<feature type="compositionally biased region" description="Pro residues" evidence="1">
    <location>
        <begin position="121"/>
        <end position="133"/>
    </location>
</feature>
<dbReference type="InterPro" id="IPR029069">
    <property type="entry name" value="HotDog_dom_sf"/>
</dbReference>
<dbReference type="AlphaFoldDB" id="A0A1I5ZHJ1"/>
<proteinExistence type="predicted"/>
<evidence type="ECO:0000259" key="3">
    <source>
        <dbReference type="Pfam" id="PF20789"/>
    </source>
</evidence>
<accession>A0A1I5ZHJ1</accession>
<feature type="domain" description="Acyl-CoA thioesterase-like C-terminal" evidence="3">
    <location>
        <begin position="125"/>
        <end position="257"/>
    </location>
</feature>
<dbReference type="EMBL" id="FOWW01000009">
    <property type="protein sequence ID" value="SFQ55942.1"/>
    <property type="molecule type" value="Genomic_DNA"/>
</dbReference>
<dbReference type="Gene3D" id="2.40.160.210">
    <property type="entry name" value="Acyl-CoA thioesterase, double hotdog domain"/>
    <property type="match status" value="1"/>
</dbReference>
<evidence type="ECO:0000259" key="2">
    <source>
        <dbReference type="Pfam" id="PF13622"/>
    </source>
</evidence>
<gene>
    <name evidence="4" type="ORF">SAMN05421810_109208</name>
</gene>
<dbReference type="RefSeq" id="WP_092534372.1">
    <property type="nucleotide sequence ID" value="NZ_FOWW01000009.1"/>
</dbReference>